<dbReference type="OMA" id="ASSYYKC"/>
<dbReference type="HOGENOM" id="CLU_082296_0_0_1"/>
<feature type="domain" description="C2H2-type" evidence="9">
    <location>
        <begin position="184"/>
        <end position="212"/>
    </location>
</feature>
<keyword evidence="4 8" id="KW-0175">Coiled coil</keyword>
<dbReference type="GO" id="GO:0008270">
    <property type="term" value="F:zinc ion binding"/>
    <property type="evidence" value="ECO:0007669"/>
    <property type="project" value="UniProtKB-KW"/>
</dbReference>
<dbReference type="InterPro" id="IPR051241">
    <property type="entry name" value="DZIP_RILPL"/>
</dbReference>
<keyword evidence="7" id="KW-0479">Metal-binding</keyword>
<accession>M0R431</accession>
<dbReference type="Bgee" id="ENSRNOG00000046611">
    <property type="expression patterns" value="Expressed in testis"/>
</dbReference>
<dbReference type="Pfam" id="PF13815">
    <property type="entry name" value="Dzip-like_N"/>
    <property type="match status" value="1"/>
</dbReference>
<organism evidence="10 11">
    <name type="scientific">Rattus norvegicus</name>
    <name type="common">Rat</name>
    <dbReference type="NCBI Taxonomy" id="10116"/>
    <lineage>
        <taxon>Eukaryota</taxon>
        <taxon>Metazoa</taxon>
        <taxon>Chordata</taxon>
        <taxon>Craniata</taxon>
        <taxon>Vertebrata</taxon>
        <taxon>Euteleostomi</taxon>
        <taxon>Mammalia</taxon>
        <taxon>Eutheria</taxon>
        <taxon>Euarchontoglires</taxon>
        <taxon>Glires</taxon>
        <taxon>Rodentia</taxon>
        <taxon>Myomorpha</taxon>
        <taxon>Muroidea</taxon>
        <taxon>Muridae</taxon>
        <taxon>Murinae</taxon>
        <taxon>Rattus</taxon>
    </lineage>
</organism>
<feature type="coiled-coil region" evidence="8">
    <location>
        <begin position="280"/>
        <end position="323"/>
    </location>
</feature>
<evidence type="ECO:0000256" key="3">
    <source>
        <dbReference type="ARBA" id="ARBA00009131"/>
    </source>
</evidence>
<reference evidence="10" key="1">
    <citation type="submission" date="2024-01" db="EMBL/GenBank/DDBJ databases">
        <title>GRCr8: a new rat reference genome assembly contstructed from accurate long reads and long range scaffolding.</title>
        <authorList>
            <person name="Doris P.A."/>
            <person name="Kalbfleisch T."/>
            <person name="Li K."/>
            <person name="Howe K."/>
            <person name="Wood J."/>
        </authorList>
    </citation>
    <scope>NUCLEOTIDE SEQUENCE [LARGE SCALE GENOMIC DNA]</scope>
    <source>
        <strain evidence="10">Brown Norway</strain>
    </source>
</reference>
<comment type="subcellular location">
    <subcellularLocation>
        <location evidence="2">Cytoplasm</location>
        <location evidence="2">Cytoskeleton</location>
        <location evidence="2">Cilium basal body</location>
    </subcellularLocation>
    <subcellularLocation>
        <location evidence="1">Cytoplasm</location>
        <location evidence="1">Cytoskeleton</location>
        <location evidence="1">Microtubule organizing center</location>
        <location evidence="1">Centrosome</location>
        <location evidence="1">Centriole</location>
    </subcellularLocation>
</comment>
<dbReference type="PANTHER" id="PTHR21502:SF5">
    <property type="entry name" value="CILIUM ASSEMBLY PROTEIN DZIP1"/>
    <property type="match status" value="1"/>
</dbReference>
<dbReference type="GO" id="GO:0060271">
    <property type="term" value="P:cilium assembly"/>
    <property type="evidence" value="ECO:0000318"/>
    <property type="project" value="GO_Central"/>
</dbReference>
<dbReference type="PROSITE" id="PS50157">
    <property type="entry name" value="ZINC_FINGER_C2H2_2"/>
    <property type="match status" value="1"/>
</dbReference>
<keyword evidence="7" id="KW-0862">Zinc</keyword>
<dbReference type="SMR" id="M0R431"/>
<feature type="coiled-coil region" evidence="8">
    <location>
        <begin position="215"/>
        <end position="242"/>
    </location>
</feature>
<evidence type="ECO:0000256" key="4">
    <source>
        <dbReference type="ARBA" id="ARBA00023054"/>
    </source>
</evidence>
<evidence type="ECO:0000256" key="2">
    <source>
        <dbReference type="ARBA" id="ARBA00004120"/>
    </source>
</evidence>
<evidence type="ECO:0000313" key="11">
    <source>
        <dbReference type="Proteomes" id="UP000002494"/>
    </source>
</evidence>
<comment type="similarity">
    <text evidence="3">Belongs to the DZIP C2H2-type zinc-finger protein family.</text>
</comment>
<dbReference type="PROSITE" id="PS00028">
    <property type="entry name" value="ZINC_FINGER_C2H2_1"/>
    <property type="match status" value="1"/>
</dbReference>
<dbReference type="eggNOG" id="ENOG502QRAI">
    <property type="taxonomic scope" value="Eukaryota"/>
</dbReference>
<evidence type="ECO:0000256" key="8">
    <source>
        <dbReference type="SAM" id="Coils"/>
    </source>
</evidence>
<dbReference type="PaxDb" id="10116-ENSRNOP00000064108"/>
<dbReference type="GO" id="GO:0036064">
    <property type="term" value="C:ciliary basal body"/>
    <property type="evidence" value="ECO:0000318"/>
    <property type="project" value="GO_Central"/>
</dbReference>
<keyword evidence="5" id="KW-0206">Cytoskeleton</keyword>
<evidence type="ECO:0000256" key="6">
    <source>
        <dbReference type="ARBA" id="ARBA00023273"/>
    </source>
</evidence>
<evidence type="ECO:0000256" key="5">
    <source>
        <dbReference type="ARBA" id="ARBA00023212"/>
    </source>
</evidence>
<gene>
    <name evidence="10 12" type="primary">Dzip1-ps1</name>
</gene>
<dbReference type="InterPro" id="IPR032714">
    <property type="entry name" value="DZIP1_N"/>
</dbReference>
<dbReference type="SMART" id="SM00355">
    <property type="entry name" value="ZnF_C2H2"/>
    <property type="match status" value="1"/>
</dbReference>
<dbReference type="InParanoid" id="M0R431"/>
<dbReference type="InterPro" id="IPR013087">
    <property type="entry name" value="Znf_C2H2_type"/>
</dbReference>
<dbReference type="Proteomes" id="UP000002494">
    <property type="component" value="Chromosome 14"/>
</dbReference>
<dbReference type="GO" id="GO:0005737">
    <property type="term" value="C:cytoplasm"/>
    <property type="evidence" value="ECO:0000318"/>
    <property type="project" value="GO_Central"/>
</dbReference>
<keyword evidence="5" id="KW-0963">Cytoplasm</keyword>
<proteinExistence type="inferred from homology"/>
<keyword evidence="6" id="KW-0966">Cell projection</keyword>
<reference evidence="10" key="3">
    <citation type="submission" date="2025-09" db="UniProtKB">
        <authorList>
            <consortium name="Ensembl"/>
        </authorList>
    </citation>
    <scope>IDENTIFICATION</scope>
    <source>
        <strain evidence="10">Brown Norway</strain>
    </source>
</reference>
<dbReference type="AlphaFoldDB" id="M0R431"/>
<evidence type="ECO:0000259" key="9">
    <source>
        <dbReference type="PROSITE" id="PS50157"/>
    </source>
</evidence>
<name>M0R431_RAT</name>
<dbReference type="Ensembl" id="ENSRNOT00000072327.3">
    <property type="protein sequence ID" value="ENSRNOP00000064108.1"/>
    <property type="gene ID" value="ENSRNOG00000046611.3"/>
</dbReference>
<reference evidence="10" key="2">
    <citation type="submission" date="2025-08" db="UniProtKB">
        <authorList>
            <consortium name="Ensembl"/>
        </authorList>
    </citation>
    <scope>IDENTIFICATION</scope>
    <source>
        <strain evidence="10">Brown Norway</strain>
    </source>
</reference>
<sequence length="332" mass="38546">MPFQKHICYPQSNSQKNRVAPEGGATPRACVTSTSASGPLPFFQFRPRLENMNWRRLDTIDVDKVVGTMDILTLQENIMNITFCKLEGEKCPYCQAEVDPLLLKLIRLAQLTIEYLVQSQEFLTSQLSMVEDRLRLSLSGFEQNKQLLAKQAEDIRLLKQECRRRKKMLSAQQLMMGQVQAGHYQCGFCDKAFMSQASLQSHLHRRHAAVDSCSGKKAMARNDKLQEEVTMLKEQLQVTRTQLESVQHTHRVRPSTDYERQKINEEDFQKLVVSWEEEEKQTLVNEMEKVKDMLRKEFEELTLKNSSLEYQLLEIQKSNVQSEVNMGREKLP</sequence>
<protein>
    <submittedName>
        <fullName evidence="10">DAZ interacting protein 1, pseudogene 1</fullName>
    </submittedName>
</protein>
<evidence type="ECO:0000256" key="1">
    <source>
        <dbReference type="ARBA" id="ARBA00004114"/>
    </source>
</evidence>
<evidence type="ECO:0000313" key="12">
    <source>
        <dbReference type="RGD" id="1309071"/>
    </source>
</evidence>
<evidence type="ECO:0000313" key="10">
    <source>
        <dbReference type="Ensembl" id="ENSRNOP00000064108.1"/>
    </source>
</evidence>
<dbReference type="AGR" id="RGD:1309071"/>
<keyword evidence="7" id="KW-0863">Zinc-finger</keyword>
<dbReference type="GO" id="GO:0005814">
    <property type="term" value="C:centriole"/>
    <property type="evidence" value="ECO:0007669"/>
    <property type="project" value="UniProtKB-SubCell"/>
</dbReference>
<dbReference type="RGD" id="1309071">
    <property type="gene designation" value="Dzip1-ps1"/>
</dbReference>
<evidence type="ECO:0000256" key="7">
    <source>
        <dbReference type="PROSITE-ProRule" id="PRU00042"/>
    </source>
</evidence>
<dbReference type="STRING" id="10116.ENSRNOP00000064108"/>
<keyword evidence="11" id="KW-1185">Reference proteome</keyword>
<dbReference type="GeneTree" id="ENSGT00940000156862"/>
<dbReference type="Gene3D" id="3.30.160.60">
    <property type="entry name" value="Classic Zinc Finger"/>
    <property type="match status" value="1"/>
</dbReference>
<dbReference type="PANTHER" id="PTHR21502">
    <property type="entry name" value="ZINC FINGER PROTEIN DZIP1"/>
    <property type="match status" value="1"/>
</dbReference>